<organism evidence="2 3">
    <name type="scientific">Ceraceosorus bombacis</name>
    <dbReference type="NCBI Taxonomy" id="401625"/>
    <lineage>
        <taxon>Eukaryota</taxon>
        <taxon>Fungi</taxon>
        <taxon>Dikarya</taxon>
        <taxon>Basidiomycota</taxon>
        <taxon>Ustilaginomycotina</taxon>
        <taxon>Exobasidiomycetes</taxon>
        <taxon>Ceraceosorales</taxon>
        <taxon>Ceraceosoraceae</taxon>
        <taxon>Ceraceosorus</taxon>
    </lineage>
</organism>
<feature type="compositionally biased region" description="Low complexity" evidence="1">
    <location>
        <begin position="32"/>
        <end position="45"/>
    </location>
</feature>
<feature type="region of interest" description="Disordered" evidence="1">
    <location>
        <begin position="28"/>
        <end position="64"/>
    </location>
</feature>
<evidence type="ECO:0000256" key="1">
    <source>
        <dbReference type="SAM" id="MobiDB-lite"/>
    </source>
</evidence>
<protein>
    <submittedName>
        <fullName evidence="2">Uncharacterized protein</fullName>
    </submittedName>
</protein>
<dbReference type="EMBL" id="CCYA01000181">
    <property type="protein sequence ID" value="CEH12662.1"/>
    <property type="molecule type" value="Genomic_DNA"/>
</dbReference>
<sequence length="64" mass="7196">MIESQARSTVDTSRIALEHLNILHHQQPEIKLQSSSPLSASQLDLDSPDLNRHARVGPKWKKEG</sequence>
<evidence type="ECO:0000313" key="2">
    <source>
        <dbReference type="EMBL" id="CEH12662.1"/>
    </source>
</evidence>
<dbReference type="AlphaFoldDB" id="A0A0P1BB35"/>
<accession>A0A0P1BB35</accession>
<evidence type="ECO:0000313" key="3">
    <source>
        <dbReference type="Proteomes" id="UP000054845"/>
    </source>
</evidence>
<dbReference type="Proteomes" id="UP000054845">
    <property type="component" value="Unassembled WGS sequence"/>
</dbReference>
<proteinExistence type="predicted"/>
<keyword evidence="3" id="KW-1185">Reference proteome</keyword>
<reference evidence="2 3" key="1">
    <citation type="submission" date="2014-09" db="EMBL/GenBank/DDBJ databases">
        <authorList>
            <person name="Magalhaes I.L.F."/>
            <person name="Oliveira U."/>
            <person name="Santos F.R."/>
            <person name="Vidigal T.H.D.A."/>
            <person name="Brescovit A.D."/>
            <person name="Santos A.J."/>
        </authorList>
    </citation>
    <scope>NUCLEOTIDE SEQUENCE [LARGE SCALE GENOMIC DNA]</scope>
</reference>
<feature type="compositionally biased region" description="Basic residues" evidence="1">
    <location>
        <begin position="53"/>
        <end position="64"/>
    </location>
</feature>
<name>A0A0P1BB35_9BASI</name>